<evidence type="ECO:0000256" key="7">
    <source>
        <dbReference type="ARBA" id="ARBA00048552"/>
    </source>
</evidence>
<dbReference type="Pfam" id="PF04998">
    <property type="entry name" value="RNA_pol_Rpb1_5"/>
    <property type="match status" value="1"/>
</dbReference>
<dbReference type="InterPro" id="IPR042102">
    <property type="entry name" value="RNA_pol_Rpb1_3_sf"/>
</dbReference>
<evidence type="ECO:0000256" key="3">
    <source>
        <dbReference type="ARBA" id="ARBA00022679"/>
    </source>
</evidence>
<dbReference type="HAMAP" id="MF_01322">
    <property type="entry name" value="RNApol_bact_RpoC"/>
    <property type="match status" value="1"/>
</dbReference>
<evidence type="ECO:0000256" key="1">
    <source>
        <dbReference type="ARBA" id="ARBA00012418"/>
    </source>
</evidence>
<dbReference type="GO" id="GO:0003677">
    <property type="term" value="F:DNA binding"/>
    <property type="evidence" value="ECO:0007669"/>
    <property type="project" value="InterPro"/>
</dbReference>
<keyword evidence="4 9" id="KW-0548">Nucleotidyltransferase</keyword>
<evidence type="ECO:0000256" key="2">
    <source>
        <dbReference type="ARBA" id="ARBA00022478"/>
    </source>
</evidence>
<reference evidence="9" key="1">
    <citation type="submission" date="2016-10" db="EMBL/GenBank/DDBJ databases">
        <title>Sequence of Gallionella enrichment culture.</title>
        <authorList>
            <person name="Poehlein A."/>
            <person name="Muehling M."/>
            <person name="Daniel R."/>
        </authorList>
    </citation>
    <scope>NUCLEOTIDE SEQUENCE</scope>
</reference>
<evidence type="ECO:0000259" key="8">
    <source>
        <dbReference type="SMART" id="SM00663"/>
    </source>
</evidence>
<dbReference type="InterPro" id="IPR012754">
    <property type="entry name" value="DNA-dir_RpoC_beta_prime_bact"/>
</dbReference>
<sequence>MAIKRDNRPKPAFSQITISLASPDSILERSFGEVLKPETINYRTYKPERDGLFCERIFGPVKDYECACGKYKRIRYKGIVCDRCGVEVTEKKVRRERMGHIKLVVPVVHIWYFKSLPNKIGYLLGMSSKKLESIVYYERYVVIQGGVKESLSAGDLLTEEEYLDIIDNLPKDNQYLPDDDPQKFIAKMGAESVSDLLSRLDLDELSFSLRNAAATETSQQRKADALKRLSVVEAFRDASNRITNRPEWMVMQYIPVIPPELRPLVPLDGGRFASSDLNDLYRRVIIRNNRLKRLLEIKAPEVILRNEKRMLQEAIDSLFDNSRKSNAVKAEGGRALKSLSDVLKGKQGRFRQNLLGKRVDYSGRSVIVVGPELKMHECGLPKDMAAELFKPFIIRKLIERGIVKTVKSAKKLVDKKEAVVWDILENILKGHPVLLNRAPTLHRLSIQAFQPRLVEGKAIQLHPLVTSAFNADFDGDQMAVHVPLSNAAILEAQLLMLSSHNILNPQNGTPITLPSQDMVLGLYYITKGKKSTATEIVKGQGKAFYSLDEVIIAYNEGAIDLHANIKVRTNVRENGTLVKKLIDTTVGRVLFNQHVPEEVGYINALLTKKNLREIIGDIIKITNVPKTAKFLDDIKTLGFRMAFKGGLSFSVNDLIVPEIRNELLDTAKAEVEEVWESYNMGLITNNERYNQVIDIWGRVDMKITESLIREMTLDKQGFNSVFMMLDSGARGSKTQVKQLVGIRGLMAKPRKSGSTGSEVIENPILSNFKGGLNVLDYFISTHGARKGLADTALKTADAGYLTRRLVDVSQDVVIGEDDCGTLRGIATTALKDNEDIIEPLADRIEGRTSLHDVFNPVTDELIIKAGEEISHDIAQAIEDAGIESVEIRSVLTCESKRGVCVKCYGKNLASGYLAQRGDAVGIIAAQSIGEPGTQLTLRTFHVGGVAGSSSIESSLNARFDGTIQFDGLRTVSTTNNEGNKVNIVIGRTGEVRIMDVKNDRLLITNNVPYGSTLQVKDGQQVKKGDVICTWDPFNNVIVAEQNGKIKFDNILEGFTYRDEADEQTGHREKVVIESKDKTKIPTVIVEGKDHKQYNLPVGSHISVEEGDEVRAGQVLVKIPRVLGKLRDITGGLPRVTELFEARNPGNPAVVCEIDGVVTFGNVKRGNREIIVEAKDGAVKKYLVPLTRQILVQDGDFVKAGAPLSDGQIAPADILSIRGPFAVQEYVVNEIQEVYRLQGVKINDKHIEVIVRQMMKKVEIVDAGDTKFLEEDLEDRFDFIEENDRIFDKKVVTDSGESTKFKAGQIVTLRELREENSILRRADKKLVDVRDAKPATATPVLLGITKASLGVQSWISAASFQETTKVLSSAAINGKADYMMGLKENVITGHLIPAGTGQRDFENMIVGSKEEYEVLTSTREAMSFDDDE</sequence>
<dbReference type="Gene3D" id="1.10.132.30">
    <property type="match status" value="1"/>
</dbReference>
<keyword evidence="3 9" id="KW-0808">Transferase</keyword>
<keyword evidence="6" id="KW-0804">Transcription</keyword>
<keyword evidence="2 9" id="KW-0240">DNA-directed RNA polymerase</keyword>
<dbReference type="InterPro" id="IPR007083">
    <property type="entry name" value="RNA_pol_Rpb1_4"/>
</dbReference>
<keyword evidence="5" id="KW-0479">Metal-binding</keyword>
<dbReference type="InterPro" id="IPR038120">
    <property type="entry name" value="Rpb1_funnel_sf"/>
</dbReference>
<dbReference type="InterPro" id="IPR007080">
    <property type="entry name" value="RNA_pol_Rpb1_1"/>
</dbReference>
<dbReference type="InterPro" id="IPR044893">
    <property type="entry name" value="RNA_pol_Rpb1_clamp_domain"/>
</dbReference>
<dbReference type="Gene3D" id="3.30.60.280">
    <property type="match status" value="1"/>
</dbReference>
<dbReference type="GO" id="GO:0003899">
    <property type="term" value="F:DNA-directed RNA polymerase activity"/>
    <property type="evidence" value="ECO:0007669"/>
    <property type="project" value="UniProtKB-EC"/>
</dbReference>
<dbReference type="Gene3D" id="1.10.1790.20">
    <property type="match status" value="1"/>
</dbReference>
<dbReference type="Gene3D" id="1.10.40.90">
    <property type="match status" value="1"/>
</dbReference>
<dbReference type="InterPro" id="IPR007081">
    <property type="entry name" value="RNA_pol_Rpb1_5"/>
</dbReference>
<dbReference type="Pfam" id="PF05000">
    <property type="entry name" value="RNA_pol_Rpb1_4"/>
    <property type="match status" value="1"/>
</dbReference>
<dbReference type="GO" id="GO:0006351">
    <property type="term" value="P:DNA-templated transcription"/>
    <property type="evidence" value="ECO:0007669"/>
    <property type="project" value="InterPro"/>
</dbReference>
<dbReference type="Gene3D" id="1.10.150.390">
    <property type="match status" value="1"/>
</dbReference>
<dbReference type="SUPFAM" id="SSF64484">
    <property type="entry name" value="beta and beta-prime subunits of DNA dependent RNA-polymerase"/>
    <property type="match status" value="1"/>
</dbReference>
<evidence type="ECO:0000256" key="5">
    <source>
        <dbReference type="ARBA" id="ARBA00022723"/>
    </source>
</evidence>
<dbReference type="Gene3D" id="4.10.860.120">
    <property type="entry name" value="RNA polymerase II, clamp domain"/>
    <property type="match status" value="1"/>
</dbReference>
<dbReference type="InterPro" id="IPR007066">
    <property type="entry name" value="RNA_pol_Rpb1_3"/>
</dbReference>
<dbReference type="PANTHER" id="PTHR19376">
    <property type="entry name" value="DNA-DIRECTED RNA POLYMERASE"/>
    <property type="match status" value="1"/>
</dbReference>
<dbReference type="EMBL" id="MLJW01000066">
    <property type="protein sequence ID" value="OIR03448.1"/>
    <property type="molecule type" value="Genomic_DNA"/>
</dbReference>
<dbReference type="CDD" id="cd01609">
    <property type="entry name" value="RNAP_beta'_N"/>
    <property type="match status" value="1"/>
</dbReference>
<dbReference type="Pfam" id="PF04983">
    <property type="entry name" value="RNA_pol_Rpb1_3"/>
    <property type="match status" value="1"/>
</dbReference>
<feature type="domain" description="RNA polymerase N-terminal" evidence="8">
    <location>
        <begin position="247"/>
        <end position="526"/>
    </location>
</feature>
<evidence type="ECO:0000256" key="6">
    <source>
        <dbReference type="ARBA" id="ARBA00023163"/>
    </source>
</evidence>
<proteinExistence type="inferred from homology"/>
<dbReference type="PANTHER" id="PTHR19376:SF54">
    <property type="entry name" value="DNA-DIRECTED RNA POLYMERASE SUBUNIT BETA"/>
    <property type="match status" value="1"/>
</dbReference>
<dbReference type="GO" id="GO:0046872">
    <property type="term" value="F:metal ion binding"/>
    <property type="evidence" value="ECO:0007669"/>
    <property type="project" value="UniProtKB-KW"/>
</dbReference>
<comment type="catalytic activity">
    <reaction evidence="7">
        <text>RNA(n) + a ribonucleoside 5'-triphosphate = RNA(n+1) + diphosphate</text>
        <dbReference type="Rhea" id="RHEA:21248"/>
        <dbReference type="Rhea" id="RHEA-COMP:14527"/>
        <dbReference type="Rhea" id="RHEA-COMP:17342"/>
        <dbReference type="ChEBI" id="CHEBI:33019"/>
        <dbReference type="ChEBI" id="CHEBI:61557"/>
        <dbReference type="ChEBI" id="CHEBI:140395"/>
        <dbReference type="EC" id="2.7.7.6"/>
    </reaction>
</comment>
<evidence type="ECO:0000256" key="4">
    <source>
        <dbReference type="ARBA" id="ARBA00022695"/>
    </source>
</evidence>
<dbReference type="InterPro" id="IPR045867">
    <property type="entry name" value="DNA-dir_RpoC_beta_prime"/>
</dbReference>
<dbReference type="Gene3D" id="2.40.50.100">
    <property type="match status" value="3"/>
</dbReference>
<dbReference type="GO" id="GO:0000428">
    <property type="term" value="C:DNA-directed RNA polymerase complex"/>
    <property type="evidence" value="ECO:0007669"/>
    <property type="project" value="UniProtKB-KW"/>
</dbReference>
<name>A0A1J5SHD0_9ZZZZ</name>
<dbReference type="CDD" id="cd02655">
    <property type="entry name" value="RNAP_beta'_C"/>
    <property type="match status" value="1"/>
</dbReference>
<dbReference type="Gene3D" id="2.40.40.20">
    <property type="match status" value="1"/>
</dbReference>
<dbReference type="InterPro" id="IPR006592">
    <property type="entry name" value="RNA_pol_N"/>
</dbReference>
<dbReference type="Pfam" id="PF00623">
    <property type="entry name" value="RNA_pol_Rpb1_2"/>
    <property type="match status" value="1"/>
</dbReference>
<dbReference type="Pfam" id="PF04997">
    <property type="entry name" value="RNA_pol_Rpb1_1"/>
    <property type="match status" value="1"/>
</dbReference>
<dbReference type="NCBIfam" id="TIGR02386">
    <property type="entry name" value="rpoC_TIGR"/>
    <property type="match status" value="1"/>
</dbReference>
<dbReference type="EC" id="2.7.7.6" evidence="1"/>
<dbReference type="Gene3D" id="1.10.274.100">
    <property type="entry name" value="RNA polymerase Rpb1, domain 3"/>
    <property type="match status" value="2"/>
</dbReference>
<comment type="caution">
    <text evidence="9">The sequence shown here is derived from an EMBL/GenBank/DDBJ whole genome shotgun (WGS) entry which is preliminary data.</text>
</comment>
<organism evidence="9">
    <name type="scientific">mine drainage metagenome</name>
    <dbReference type="NCBI Taxonomy" id="410659"/>
    <lineage>
        <taxon>unclassified sequences</taxon>
        <taxon>metagenomes</taxon>
        <taxon>ecological metagenomes</taxon>
    </lineage>
</organism>
<gene>
    <name evidence="9" type="primary">rpoC_3</name>
    <name evidence="9" type="ORF">GALL_145200</name>
</gene>
<protein>
    <recommendedName>
        <fullName evidence="1">DNA-directed RNA polymerase</fullName>
        <ecNumber evidence="1">2.7.7.6</ecNumber>
    </recommendedName>
</protein>
<dbReference type="InterPro" id="IPR000722">
    <property type="entry name" value="RNA_pol_asu"/>
</dbReference>
<evidence type="ECO:0000313" key="9">
    <source>
        <dbReference type="EMBL" id="OIR03448.1"/>
    </source>
</evidence>
<accession>A0A1J5SHD0</accession>
<dbReference type="SMART" id="SM00663">
    <property type="entry name" value="RPOLA_N"/>
    <property type="match status" value="1"/>
</dbReference>